<feature type="domain" description="Response regulatory" evidence="3">
    <location>
        <begin position="15"/>
        <end position="131"/>
    </location>
</feature>
<reference evidence="5 6" key="1">
    <citation type="submission" date="2007-05" db="EMBL/GenBank/DDBJ databases">
        <title>Complete sequence of Geobacter uraniireducens Rf4.</title>
        <authorList>
            <consortium name="US DOE Joint Genome Institute"/>
            <person name="Copeland A."/>
            <person name="Lucas S."/>
            <person name="Lapidus A."/>
            <person name="Barry K."/>
            <person name="Detter J.C."/>
            <person name="Glavina del Rio T."/>
            <person name="Hammon N."/>
            <person name="Israni S."/>
            <person name="Dalin E."/>
            <person name="Tice H."/>
            <person name="Pitluck S."/>
            <person name="Chertkov O."/>
            <person name="Brettin T."/>
            <person name="Bruce D."/>
            <person name="Han C."/>
            <person name="Schmutz J."/>
            <person name="Larimer F."/>
            <person name="Land M."/>
            <person name="Hauser L."/>
            <person name="Kyrpides N."/>
            <person name="Mikhailova N."/>
            <person name="Shelobolina E."/>
            <person name="Aklujkar M."/>
            <person name="Lovley D."/>
            <person name="Richardson P."/>
        </authorList>
    </citation>
    <scope>NUCLEOTIDE SEQUENCE [LARGE SCALE GENOMIC DNA]</scope>
    <source>
        <strain evidence="6">ATCC BAA-1134 / JCM 13001 / Rf4</strain>
    </source>
</reference>
<dbReference type="NCBIfam" id="TIGR00229">
    <property type="entry name" value="sensory_box"/>
    <property type="match status" value="1"/>
</dbReference>
<dbReference type="Gene3D" id="3.30.70.270">
    <property type="match status" value="1"/>
</dbReference>
<dbReference type="InterPro" id="IPR035965">
    <property type="entry name" value="PAS-like_dom_sf"/>
</dbReference>
<dbReference type="InterPro" id="IPR029787">
    <property type="entry name" value="Nucleotide_cyclase"/>
</dbReference>
<dbReference type="Gene3D" id="3.30.450.20">
    <property type="entry name" value="PAS domain"/>
    <property type="match status" value="1"/>
</dbReference>
<feature type="modified residue" description="4-aspartylphosphate" evidence="1">
    <location>
        <position position="66"/>
    </location>
</feature>
<dbReference type="PROSITE" id="PS50110">
    <property type="entry name" value="RESPONSE_REGULATORY"/>
    <property type="match status" value="1"/>
</dbReference>
<feature type="domain" description="GGDEF" evidence="4">
    <location>
        <begin position="295"/>
        <end position="430"/>
    </location>
</feature>
<dbReference type="InterPro" id="IPR000014">
    <property type="entry name" value="PAS"/>
</dbReference>
<organism evidence="5 6">
    <name type="scientific">Geotalea uraniireducens (strain Rf4)</name>
    <name type="common">Geobacter uraniireducens</name>
    <dbReference type="NCBI Taxonomy" id="351605"/>
    <lineage>
        <taxon>Bacteria</taxon>
        <taxon>Pseudomonadati</taxon>
        <taxon>Thermodesulfobacteriota</taxon>
        <taxon>Desulfuromonadia</taxon>
        <taxon>Geobacterales</taxon>
        <taxon>Geobacteraceae</taxon>
        <taxon>Geotalea</taxon>
    </lineage>
</organism>
<dbReference type="InterPro" id="IPR000160">
    <property type="entry name" value="GGDEF_dom"/>
</dbReference>
<dbReference type="Gene3D" id="3.40.50.2300">
    <property type="match status" value="1"/>
</dbReference>
<protein>
    <submittedName>
        <fullName evidence="5">Response regulator receiver modulated diguanylate cyclase</fullName>
    </submittedName>
</protein>
<keyword evidence="1" id="KW-0597">Phosphoprotein</keyword>
<gene>
    <name evidence="5" type="ordered locus">Gura_4005</name>
</gene>
<evidence type="ECO:0000256" key="1">
    <source>
        <dbReference type="PROSITE-ProRule" id="PRU00169"/>
    </source>
</evidence>
<dbReference type="PANTHER" id="PTHR44757:SF2">
    <property type="entry name" value="BIOFILM ARCHITECTURE MAINTENANCE PROTEIN MBAA"/>
    <property type="match status" value="1"/>
</dbReference>
<dbReference type="PANTHER" id="PTHR44757">
    <property type="entry name" value="DIGUANYLATE CYCLASE DGCP"/>
    <property type="match status" value="1"/>
</dbReference>
<evidence type="ECO:0000313" key="6">
    <source>
        <dbReference type="Proteomes" id="UP000006695"/>
    </source>
</evidence>
<sequence>MRLGINGKCMSIPLRVLIVEDSPDDAELLLRELRHGGFDPSFQRVDTAEGMMSALEDQTWDIVITDYVMPHFNGMAALNLLQEKGLDLPCIIVSGKIGEDAAVEAMRGGAHDYFVKGQLARLIPAIKRELVEARIRQERKRDEEILRQQLAAMESSLDGMATINRSGEFIYLNHAHAEIHGYDTPEELIGKTWKGLYEEREVRRFENEILPILCLNGKWRGEATGKKRNGTPFPEEISLALIEGGGIAYIVRDISERKEAEEKLRYMSTHDALTGLYNRAYFDEELARLEKGRQFPISIVMSDVDGLKAVNDKMGHAHGDALLKQAAKALKEVFRAEDVVARIGGDEFAALLPSTDAAAVKEIINRLKKSLAHHNEASSASSAPPLSLSVGVAIAENGEKLIDTWRLADARMYLDKRSRTSRSTTKGPQAEPPRKTKP</sequence>
<dbReference type="InterPro" id="IPR011006">
    <property type="entry name" value="CheY-like_superfamily"/>
</dbReference>
<dbReference type="EMBL" id="CP000698">
    <property type="protein sequence ID" value="ABQ28149.1"/>
    <property type="molecule type" value="Genomic_DNA"/>
</dbReference>
<dbReference type="InterPro" id="IPR043128">
    <property type="entry name" value="Rev_trsase/Diguanyl_cyclase"/>
</dbReference>
<dbReference type="CDD" id="cd01949">
    <property type="entry name" value="GGDEF"/>
    <property type="match status" value="1"/>
</dbReference>
<dbReference type="Pfam" id="PF13426">
    <property type="entry name" value="PAS_9"/>
    <property type="match status" value="1"/>
</dbReference>
<dbReference type="GO" id="GO:0000160">
    <property type="term" value="P:phosphorelay signal transduction system"/>
    <property type="evidence" value="ECO:0007669"/>
    <property type="project" value="InterPro"/>
</dbReference>
<dbReference type="NCBIfam" id="TIGR00254">
    <property type="entry name" value="GGDEF"/>
    <property type="match status" value="1"/>
</dbReference>
<dbReference type="SMART" id="SM00448">
    <property type="entry name" value="REC"/>
    <property type="match status" value="1"/>
</dbReference>
<evidence type="ECO:0000313" key="5">
    <source>
        <dbReference type="EMBL" id="ABQ28149.1"/>
    </source>
</evidence>
<dbReference type="STRING" id="351605.Gura_4005"/>
<evidence type="ECO:0000259" key="4">
    <source>
        <dbReference type="PROSITE" id="PS50887"/>
    </source>
</evidence>
<dbReference type="InterPro" id="IPR001789">
    <property type="entry name" value="Sig_transdc_resp-reg_receiver"/>
</dbReference>
<feature type="region of interest" description="Disordered" evidence="2">
    <location>
        <begin position="416"/>
        <end position="438"/>
    </location>
</feature>
<dbReference type="KEGG" id="gur:Gura_4005"/>
<dbReference type="PROSITE" id="PS50887">
    <property type="entry name" value="GGDEF"/>
    <property type="match status" value="1"/>
</dbReference>
<dbReference type="Proteomes" id="UP000006695">
    <property type="component" value="Chromosome"/>
</dbReference>
<dbReference type="Pfam" id="PF00990">
    <property type="entry name" value="GGDEF"/>
    <property type="match status" value="1"/>
</dbReference>
<dbReference type="SMART" id="SM00267">
    <property type="entry name" value="GGDEF"/>
    <property type="match status" value="1"/>
</dbReference>
<dbReference type="CDD" id="cd00130">
    <property type="entry name" value="PAS"/>
    <property type="match status" value="1"/>
</dbReference>
<dbReference type="InterPro" id="IPR052155">
    <property type="entry name" value="Biofilm_reg_signaling"/>
</dbReference>
<name>A5G8N1_GEOUR</name>
<dbReference type="HOGENOM" id="CLU_000445_11_28_7"/>
<evidence type="ECO:0000259" key="3">
    <source>
        <dbReference type="PROSITE" id="PS50110"/>
    </source>
</evidence>
<evidence type="ECO:0000256" key="2">
    <source>
        <dbReference type="SAM" id="MobiDB-lite"/>
    </source>
</evidence>
<keyword evidence="6" id="KW-1185">Reference proteome</keyword>
<dbReference type="AlphaFoldDB" id="A5G8N1"/>
<dbReference type="SUPFAM" id="SSF55073">
    <property type="entry name" value="Nucleotide cyclase"/>
    <property type="match status" value="1"/>
</dbReference>
<dbReference type="SUPFAM" id="SSF55785">
    <property type="entry name" value="PYP-like sensor domain (PAS domain)"/>
    <property type="match status" value="1"/>
</dbReference>
<accession>A5G8N1</accession>
<proteinExistence type="predicted"/>
<dbReference type="Pfam" id="PF00072">
    <property type="entry name" value="Response_reg"/>
    <property type="match status" value="1"/>
</dbReference>
<dbReference type="SUPFAM" id="SSF52172">
    <property type="entry name" value="CheY-like"/>
    <property type="match status" value="1"/>
</dbReference>
<dbReference type="CDD" id="cd00156">
    <property type="entry name" value="REC"/>
    <property type="match status" value="1"/>
</dbReference>